<dbReference type="Proteomes" id="UP000060787">
    <property type="component" value="Chromosome"/>
</dbReference>
<dbReference type="PATRIC" id="fig|84531.8.peg.357"/>
<dbReference type="Gene3D" id="3.30.470.20">
    <property type="entry name" value="ATP-grasp fold, B domain"/>
    <property type="match status" value="1"/>
</dbReference>
<gene>
    <name evidence="2" type="ORF">LA76x_0350</name>
</gene>
<dbReference type="KEGG" id="lab:LA76x_0350"/>
<dbReference type="SUPFAM" id="SSF56059">
    <property type="entry name" value="Glutathione synthetase ATP-binding domain-like"/>
    <property type="match status" value="1"/>
</dbReference>
<accession>A0A0S2F4P3</accession>
<dbReference type="AlphaFoldDB" id="A0A0S2F4P3"/>
<reference evidence="2 3" key="1">
    <citation type="journal article" date="2015" name="BMC Genomics">
        <title>Comparative genomics and metabolic profiling of the genus Lysobacter.</title>
        <authorList>
            <person name="de Bruijn I."/>
            <person name="Cheng X."/>
            <person name="de Jager V."/>
            <person name="Exposito R.G."/>
            <person name="Watrous J."/>
            <person name="Patel N."/>
            <person name="Postma J."/>
            <person name="Dorrestein P.C."/>
            <person name="Kobayashi D."/>
            <person name="Raaijmakers J.M."/>
        </authorList>
    </citation>
    <scope>NUCLEOTIDE SEQUENCE [LARGE SCALE GENOMIC DNA]</scope>
    <source>
        <strain evidence="2 3">76</strain>
    </source>
</reference>
<protein>
    <submittedName>
        <fullName evidence="2">ATP-grasp domain protein</fullName>
    </submittedName>
</protein>
<dbReference type="InterPro" id="IPR048936">
    <property type="entry name" value="MvdD-like_ATPgrasp"/>
</dbReference>
<dbReference type="Pfam" id="PF21068">
    <property type="entry name" value="ATPgraspMvdD"/>
    <property type="match status" value="1"/>
</dbReference>
<dbReference type="STRING" id="84531.LA76x_0350"/>
<organism evidence="2 3">
    <name type="scientific">Lysobacter antibioticus</name>
    <dbReference type="NCBI Taxonomy" id="84531"/>
    <lineage>
        <taxon>Bacteria</taxon>
        <taxon>Pseudomonadati</taxon>
        <taxon>Pseudomonadota</taxon>
        <taxon>Gammaproteobacteria</taxon>
        <taxon>Lysobacterales</taxon>
        <taxon>Lysobacteraceae</taxon>
        <taxon>Lysobacter</taxon>
    </lineage>
</organism>
<proteinExistence type="predicted"/>
<sequence length="332" mass="37016">MILLISHQADAHARCVLDHLQAMERPALLFDLAEFPDRATLSIDYADGARPRIDYARADGERHALEEVRSVWWRRPQAPDLSSVTDAQAHLFTANEWNEALNGLWRLLGDARWMNDPGRDDAASRKAAQLRIAAELGFKVPRTLISSDPQRVREFVRALGPGATVHKTFSCTHAVWRETRLLGEDDLAHLDTVRLAPVIFQEFVPAAADIRVTAVGGRLFPAEIKLDPVPGAIDFRPNLGAATVREHVLPLPLRQRLLALMQRLGLEYGAIDLRLTPQGEYYFFEINTAGEFLFIEQRTGQPIGHAVAEWLAGAQSMRLTTRVISADAVRSG</sequence>
<dbReference type="PANTHER" id="PTHR21621:SF0">
    <property type="entry name" value="BETA-CITRYLGLUTAMATE SYNTHASE B-RELATED"/>
    <property type="match status" value="1"/>
</dbReference>
<feature type="domain" description="MvdD-like pre-ATP grasp" evidence="1">
    <location>
        <begin position="1"/>
        <end position="116"/>
    </location>
</feature>
<dbReference type="eggNOG" id="COG0189">
    <property type="taxonomic scope" value="Bacteria"/>
</dbReference>
<evidence type="ECO:0000313" key="3">
    <source>
        <dbReference type="Proteomes" id="UP000060787"/>
    </source>
</evidence>
<keyword evidence="3" id="KW-1185">Reference proteome</keyword>
<dbReference type="GO" id="GO:0005737">
    <property type="term" value="C:cytoplasm"/>
    <property type="evidence" value="ECO:0007669"/>
    <property type="project" value="TreeGrafter"/>
</dbReference>
<dbReference type="EMBL" id="CP011129">
    <property type="protein sequence ID" value="ALN78512.1"/>
    <property type="molecule type" value="Genomic_DNA"/>
</dbReference>
<evidence type="ECO:0000313" key="2">
    <source>
        <dbReference type="EMBL" id="ALN78512.1"/>
    </source>
</evidence>
<dbReference type="GO" id="GO:0009432">
    <property type="term" value="P:SOS response"/>
    <property type="evidence" value="ECO:0007669"/>
    <property type="project" value="TreeGrafter"/>
</dbReference>
<dbReference type="RefSeq" id="WP_057916306.1">
    <property type="nucleotide sequence ID" value="NZ_CP011129.1"/>
</dbReference>
<dbReference type="PANTHER" id="PTHR21621">
    <property type="entry name" value="RIBOSOMAL PROTEIN S6 MODIFICATION PROTEIN"/>
    <property type="match status" value="1"/>
</dbReference>
<evidence type="ECO:0000259" key="1">
    <source>
        <dbReference type="Pfam" id="PF21068"/>
    </source>
</evidence>
<dbReference type="GO" id="GO:0018169">
    <property type="term" value="F:ribosomal S6-glutamic acid ligase activity"/>
    <property type="evidence" value="ECO:0007669"/>
    <property type="project" value="TreeGrafter"/>
</dbReference>
<name>A0A0S2F4P3_LYSAN</name>